<organism evidence="2">
    <name type="scientific">Picea glauca</name>
    <name type="common">White spruce</name>
    <name type="synonym">Pinus glauca</name>
    <dbReference type="NCBI Taxonomy" id="3330"/>
    <lineage>
        <taxon>Eukaryota</taxon>
        <taxon>Viridiplantae</taxon>
        <taxon>Streptophyta</taxon>
        <taxon>Embryophyta</taxon>
        <taxon>Tracheophyta</taxon>
        <taxon>Spermatophyta</taxon>
        <taxon>Pinopsida</taxon>
        <taxon>Pinidae</taxon>
        <taxon>Conifers I</taxon>
        <taxon>Pinales</taxon>
        <taxon>Pinaceae</taxon>
        <taxon>Picea</taxon>
    </lineage>
</organism>
<keyword evidence="2" id="KW-0496">Mitochondrion</keyword>
<proteinExistence type="predicted"/>
<comment type="caution">
    <text evidence="2">The sequence shown here is derived from an EMBL/GenBank/DDBJ whole genome shotgun (WGS) entry which is preliminary data.</text>
</comment>
<feature type="region of interest" description="Disordered" evidence="1">
    <location>
        <begin position="1"/>
        <end position="33"/>
    </location>
</feature>
<protein>
    <submittedName>
        <fullName evidence="2">Uncharacterized protein</fullName>
    </submittedName>
</protein>
<dbReference type="AlphaFoldDB" id="A0A101LZS5"/>
<sequence>MIGVKSKCESTRIQSPASETGNQKHEVSMTPFI</sequence>
<evidence type="ECO:0000313" key="2">
    <source>
        <dbReference type="EMBL" id="KUM48371.1"/>
    </source>
</evidence>
<dbReference type="EMBL" id="LKAM01000006">
    <property type="protein sequence ID" value="KUM48371.1"/>
    <property type="molecule type" value="Genomic_DNA"/>
</dbReference>
<evidence type="ECO:0000256" key="1">
    <source>
        <dbReference type="SAM" id="MobiDB-lite"/>
    </source>
</evidence>
<name>A0A101LZS5_PICGL</name>
<feature type="compositionally biased region" description="Polar residues" evidence="1">
    <location>
        <begin position="11"/>
        <end position="21"/>
    </location>
</feature>
<geneLocation type="mitochondrion" evidence="2"/>
<feature type="compositionally biased region" description="Basic and acidic residues" evidence="1">
    <location>
        <begin position="1"/>
        <end position="10"/>
    </location>
</feature>
<accession>A0A101LZS5</accession>
<reference evidence="2" key="1">
    <citation type="journal article" date="2015" name="Genome Biol. Evol.">
        <title>Organellar Genomes of White Spruce (Picea glauca): Assembly and Annotation.</title>
        <authorList>
            <person name="Jackman S.D."/>
            <person name="Warren R.L."/>
            <person name="Gibb E.A."/>
            <person name="Vandervalk B.P."/>
            <person name="Mohamadi H."/>
            <person name="Chu J."/>
            <person name="Raymond A."/>
            <person name="Pleasance S."/>
            <person name="Coope R."/>
            <person name="Wildung M.R."/>
            <person name="Ritland C.E."/>
            <person name="Bousquet J."/>
            <person name="Jones S.J."/>
            <person name="Bohlmann J."/>
            <person name="Birol I."/>
        </authorList>
    </citation>
    <scope>NUCLEOTIDE SEQUENCE [LARGE SCALE GENOMIC DNA]</scope>
    <source>
        <tissue evidence="2">Flushing bud</tissue>
    </source>
</reference>
<gene>
    <name evidence="2" type="ORF">ABT39_MTgene5371</name>
</gene>